<sequence>MLIDHWPLRGLRLTTDRLVLRLPDEQELSALADLAAGGVHKAGERPFLTPWTDLPPAERARYVLQGYWSCLGSWTPDDWALDLGVVQGDQPIGFVTLRAREFATLREVKTSSWLGLAHHGQGLGTEARTALLHLAFEGLGAEAALSEAFQDNLGSQGVSRKLGYLPDGISRDVLHGEVVISDRLRLTRENWQQVDRRPVEISGLDSCREFFLAADGAGGAER</sequence>
<dbReference type="SUPFAM" id="SSF55729">
    <property type="entry name" value="Acyl-CoA N-acyltransferases (Nat)"/>
    <property type="match status" value="1"/>
</dbReference>
<feature type="domain" description="N-acetyltransferase" evidence="1">
    <location>
        <begin position="18"/>
        <end position="185"/>
    </location>
</feature>
<evidence type="ECO:0000259" key="1">
    <source>
        <dbReference type="PROSITE" id="PS51186"/>
    </source>
</evidence>
<keyword evidence="3" id="KW-1185">Reference proteome</keyword>
<evidence type="ECO:0000313" key="3">
    <source>
        <dbReference type="Proteomes" id="UP000295818"/>
    </source>
</evidence>
<dbReference type="InterPro" id="IPR000182">
    <property type="entry name" value="GNAT_dom"/>
</dbReference>
<dbReference type="Pfam" id="PF13302">
    <property type="entry name" value="Acetyltransf_3"/>
    <property type="match status" value="1"/>
</dbReference>
<proteinExistence type="predicted"/>
<dbReference type="PANTHER" id="PTHR43441">
    <property type="entry name" value="RIBOSOMAL-PROTEIN-SERINE ACETYLTRANSFERASE"/>
    <property type="match status" value="1"/>
</dbReference>
<evidence type="ECO:0000313" key="2">
    <source>
        <dbReference type="EMBL" id="TCO19542.1"/>
    </source>
</evidence>
<organism evidence="2 3">
    <name type="scientific">Kribbella orskensis</name>
    <dbReference type="NCBI Taxonomy" id="2512216"/>
    <lineage>
        <taxon>Bacteria</taxon>
        <taxon>Bacillati</taxon>
        <taxon>Actinomycetota</taxon>
        <taxon>Actinomycetes</taxon>
        <taxon>Propionibacteriales</taxon>
        <taxon>Kribbellaceae</taxon>
        <taxon>Kribbella</taxon>
    </lineage>
</organism>
<dbReference type="Gene3D" id="3.40.630.30">
    <property type="match status" value="1"/>
</dbReference>
<gene>
    <name evidence="2" type="ORF">EV644_110192</name>
</gene>
<dbReference type="PROSITE" id="PS51186">
    <property type="entry name" value="GNAT"/>
    <property type="match status" value="1"/>
</dbReference>
<dbReference type="Proteomes" id="UP000295818">
    <property type="component" value="Unassembled WGS sequence"/>
</dbReference>
<dbReference type="PANTHER" id="PTHR43441:SF11">
    <property type="entry name" value="RIBOSOMAL-PROTEIN-SERINE ACETYLTRANSFERASE"/>
    <property type="match status" value="1"/>
</dbReference>
<name>A0ABY2BGU6_9ACTN</name>
<reference evidence="2 3" key="1">
    <citation type="journal article" date="2015" name="Stand. Genomic Sci.">
        <title>Genomic Encyclopedia of Bacterial and Archaeal Type Strains, Phase III: the genomes of soil and plant-associated and newly described type strains.</title>
        <authorList>
            <person name="Whitman W.B."/>
            <person name="Woyke T."/>
            <person name="Klenk H.P."/>
            <person name="Zhou Y."/>
            <person name="Lilburn T.G."/>
            <person name="Beck B.J."/>
            <person name="De Vos P."/>
            <person name="Vandamme P."/>
            <person name="Eisen J.A."/>
            <person name="Garrity G."/>
            <person name="Hugenholtz P."/>
            <person name="Kyrpides N.C."/>
        </authorList>
    </citation>
    <scope>NUCLEOTIDE SEQUENCE [LARGE SCALE GENOMIC DNA]</scope>
    <source>
        <strain evidence="2 3">VKM Ac-2538</strain>
    </source>
</reference>
<dbReference type="InterPro" id="IPR051908">
    <property type="entry name" value="Ribosomal_N-acetyltransferase"/>
</dbReference>
<protein>
    <submittedName>
        <fullName evidence="2">RimJ/RimL family protein N-acetyltransferase</fullName>
    </submittedName>
</protein>
<comment type="caution">
    <text evidence="2">The sequence shown here is derived from an EMBL/GenBank/DDBJ whole genome shotgun (WGS) entry which is preliminary data.</text>
</comment>
<dbReference type="InterPro" id="IPR016181">
    <property type="entry name" value="Acyl_CoA_acyltransferase"/>
</dbReference>
<dbReference type="RefSeq" id="WP_132191289.1">
    <property type="nucleotide sequence ID" value="NZ_SLWM01000010.1"/>
</dbReference>
<dbReference type="EMBL" id="SLWM01000010">
    <property type="protein sequence ID" value="TCO19542.1"/>
    <property type="molecule type" value="Genomic_DNA"/>
</dbReference>
<accession>A0ABY2BGU6</accession>